<evidence type="ECO:0000313" key="2">
    <source>
        <dbReference type="EMBL" id="KAG2443293.1"/>
    </source>
</evidence>
<name>A0A835W9J0_9CHLO</name>
<accession>A0A835W9J0</accession>
<keyword evidence="3" id="KW-1185">Reference proteome</keyword>
<gene>
    <name evidence="2" type="ORF">HYH02_009363</name>
</gene>
<sequence>MTPAEAATTSAPQAPAGPAPLAVAVDANPFACVAEFMEEHPQVGQGFLAVLLESGLQSAIPAAAAPAAPAPASAPAVATAWTPGQLPAAAAAAAAAFSPHAMASTAATYPGLSAVGAAGTADPVAMHGLLPSTAQQPCPAAGGACGQSPVGVAAPSYNQQSFMQMLLEDGGASSPGAAAMQQPPVLAVGALEAAAAAGTAADRNDSGLGGLRVLCEAMADVATLPDPQAVREEAVAAAAGLSGAAAGAPMPAPSGGRGLGGSRLARRKRRAADQIAETAMQLINGLGLGEVVQTLLSPAARNFMHDVQLPRAVIDATAGWMTQEVACACNHRVKSVEVVRVKSVSEGRLASHLQVVRTCNAGLNAAAATGAPALPLRHPLHHVVKAEYHPCACYGKRAPPPSVFELTADATNGPICRSGTYLQVEVQQEERAQGLACLSEAMCKKLRRKQLQNSVLPYLRAKYPQYDLLLGHDEIFATAFITTLESWEQASGGSGTESPGSASGAGGSAAAAAAAAAAGGGAVEGSPPLAAASPAGNASPAGTVLAAAAAAAELVAGVAGGEMADVSNAAAGAEPMSLDPDVRYG</sequence>
<comment type="caution">
    <text evidence="2">The sequence shown here is derived from an EMBL/GenBank/DDBJ whole genome shotgun (WGS) entry which is preliminary data.</text>
</comment>
<dbReference type="EMBL" id="JAEHOD010000031">
    <property type="protein sequence ID" value="KAG2443293.1"/>
    <property type="molecule type" value="Genomic_DNA"/>
</dbReference>
<evidence type="ECO:0000313" key="3">
    <source>
        <dbReference type="Proteomes" id="UP000613740"/>
    </source>
</evidence>
<dbReference type="Proteomes" id="UP000613740">
    <property type="component" value="Unassembled WGS sequence"/>
</dbReference>
<dbReference type="AlphaFoldDB" id="A0A835W9J0"/>
<protein>
    <submittedName>
        <fullName evidence="2">Uncharacterized protein</fullName>
    </submittedName>
</protein>
<reference evidence="2" key="1">
    <citation type="journal article" date="2020" name="bioRxiv">
        <title>Comparative genomics of Chlamydomonas.</title>
        <authorList>
            <person name="Craig R.J."/>
            <person name="Hasan A.R."/>
            <person name="Ness R.W."/>
            <person name="Keightley P.D."/>
        </authorList>
    </citation>
    <scope>NUCLEOTIDE SEQUENCE</scope>
    <source>
        <strain evidence="2">CCAP 11/173</strain>
    </source>
</reference>
<feature type="region of interest" description="Disordered" evidence="1">
    <location>
        <begin position="244"/>
        <end position="264"/>
    </location>
</feature>
<dbReference type="OrthoDB" id="10689011at2759"/>
<evidence type="ECO:0000256" key="1">
    <source>
        <dbReference type="SAM" id="MobiDB-lite"/>
    </source>
</evidence>
<proteinExistence type="predicted"/>
<organism evidence="2 3">
    <name type="scientific">Chlamydomonas schloesseri</name>
    <dbReference type="NCBI Taxonomy" id="2026947"/>
    <lineage>
        <taxon>Eukaryota</taxon>
        <taxon>Viridiplantae</taxon>
        <taxon>Chlorophyta</taxon>
        <taxon>core chlorophytes</taxon>
        <taxon>Chlorophyceae</taxon>
        <taxon>CS clade</taxon>
        <taxon>Chlamydomonadales</taxon>
        <taxon>Chlamydomonadaceae</taxon>
        <taxon>Chlamydomonas</taxon>
    </lineage>
</organism>